<evidence type="ECO:0000313" key="1">
    <source>
        <dbReference type="EMBL" id="KAG5628335.1"/>
    </source>
</evidence>
<protein>
    <submittedName>
        <fullName evidence="1">Uncharacterized protein</fullName>
    </submittedName>
</protein>
<dbReference type="Proteomes" id="UP000824120">
    <property type="component" value="Chromosome 1"/>
</dbReference>
<feature type="non-terminal residue" evidence="1">
    <location>
        <position position="1"/>
    </location>
</feature>
<keyword evidence="2" id="KW-1185">Reference proteome</keyword>
<gene>
    <name evidence="1" type="ORF">H5410_000052</name>
</gene>
<sequence length="70" mass="8167">CQALINSDSQYVRNCFIYGRVLASQERLHSEDECRKDKNARVGVALVADKMRETRVRWFGHMKRMCMATS</sequence>
<evidence type="ECO:0000313" key="2">
    <source>
        <dbReference type="Proteomes" id="UP000824120"/>
    </source>
</evidence>
<reference evidence="1 2" key="1">
    <citation type="submission" date="2020-09" db="EMBL/GenBank/DDBJ databases">
        <title>De no assembly of potato wild relative species, Solanum commersonii.</title>
        <authorList>
            <person name="Cho K."/>
        </authorList>
    </citation>
    <scope>NUCLEOTIDE SEQUENCE [LARGE SCALE GENOMIC DNA]</scope>
    <source>
        <strain evidence="1">LZ3.2</strain>
        <tissue evidence="1">Leaf</tissue>
    </source>
</reference>
<name>A0A9J6AW30_SOLCO</name>
<accession>A0A9J6AW30</accession>
<dbReference type="OrthoDB" id="424543at2759"/>
<proteinExistence type="predicted"/>
<dbReference type="AlphaFoldDB" id="A0A9J6AW30"/>
<feature type="non-terminal residue" evidence="1">
    <location>
        <position position="70"/>
    </location>
</feature>
<organism evidence="1 2">
    <name type="scientific">Solanum commersonii</name>
    <name type="common">Commerson's wild potato</name>
    <name type="synonym">Commerson's nightshade</name>
    <dbReference type="NCBI Taxonomy" id="4109"/>
    <lineage>
        <taxon>Eukaryota</taxon>
        <taxon>Viridiplantae</taxon>
        <taxon>Streptophyta</taxon>
        <taxon>Embryophyta</taxon>
        <taxon>Tracheophyta</taxon>
        <taxon>Spermatophyta</taxon>
        <taxon>Magnoliopsida</taxon>
        <taxon>eudicotyledons</taxon>
        <taxon>Gunneridae</taxon>
        <taxon>Pentapetalae</taxon>
        <taxon>asterids</taxon>
        <taxon>lamiids</taxon>
        <taxon>Solanales</taxon>
        <taxon>Solanaceae</taxon>
        <taxon>Solanoideae</taxon>
        <taxon>Solaneae</taxon>
        <taxon>Solanum</taxon>
    </lineage>
</organism>
<comment type="caution">
    <text evidence="1">The sequence shown here is derived from an EMBL/GenBank/DDBJ whole genome shotgun (WGS) entry which is preliminary data.</text>
</comment>
<dbReference type="EMBL" id="JACXVP010000001">
    <property type="protein sequence ID" value="KAG5628335.1"/>
    <property type="molecule type" value="Genomic_DNA"/>
</dbReference>